<sequence>MQVPCSACACAIQPGYVNLSANSGMV</sequence>
<protein>
    <submittedName>
        <fullName evidence="1">Uncharacterized protein</fullName>
    </submittedName>
</protein>
<evidence type="ECO:0000313" key="1">
    <source>
        <dbReference type="EMBL" id="JAH37928.1"/>
    </source>
</evidence>
<accession>A0A0E9SBP7</accession>
<dbReference type="EMBL" id="GBXM01070649">
    <property type="protein sequence ID" value="JAH37928.1"/>
    <property type="molecule type" value="Transcribed_RNA"/>
</dbReference>
<organism evidence="1">
    <name type="scientific">Anguilla anguilla</name>
    <name type="common">European freshwater eel</name>
    <name type="synonym">Muraena anguilla</name>
    <dbReference type="NCBI Taxonomy" id="7936"/>
    <lineage>
        <taxon>Eukaryota</taxon>
        <taxon>Metazoa</taxon>
        <taxon>Chordata</taxon>
        <taxon>Craniata</taxon>
        <taxon>Vertebrata</taxon>
        <taxon>Euteleostomi</taxon>
        <taxon>Actinopterygii</taxon>
        <taxon>Neopterygii</taxon>
        <taxon>Teleostei</taxon>
        <taxon>Anguilliformes</taxon>
        <taxon>Anguillidae</taxon>
        <taxon>Anguilla</taxon>
    </lineage>
</organism>
<dbReference type="AlphaFoldDB" id="A0A0E9SBP7"/>
<reference evidence="1" key="2">
    <citation type="journal article" date="2015" name="Fish Shellfish Immunol.">
        <title>Early steps in the European eel (Anguilla anguilla)-Vibrio vulnificus interaction in the gills: Role of the RtxA13 toxin.</title>
        <authorList>
            <person name="Callol A."/>
            <person name="Pajuelo D."/>
            <person name="Ebbesson L."/>
            <person name="Teles M."/>
            <person name="MacKenzie S."/>
            <person name="Amaro C."/>
        </authorList>
    </citation>
    <scope>NUCLEOTIDE SEQUENCE</scope>
</reference>
<name>A0A0E9SBP7_ANGAN</name>
<proteinExistence type="predicted"/>
<reference evidence="1" key="1">
    <citation type="submission" date="2014-11" db="EMBL/GenBank/DDBJ databases">
        <authorList>
            <person name="Amaro Gonzalez C."/>
        </authorList>
    </citation>
    <scope>NUCLEOTIDE SEQUENCE</scope>
</reference>